<proteinExistence type="predicted"/>
<feature type="compositionally biased region" description="Low complexity" evidence="1">
    <location>
        <begin position="39"/>
        <end position="56"/>
    </location>
</feature>
<dbReference type="AlphaFoldDB" id="A0A4Z2GB90"/>
<dbReference type="EMBL" id="SRLO01000602">
    <property type="protein sequence ID" value="TNN50887.1"/>
    <property type="molecule type" value="Genomic_DNA"/>
</dbReference>
<accession>A0A4Z2GB90</accession>
<gene>
    <name evidence="2" type="ORF">EYF80_038911</name>
</gene>
<organism evidence="2 3">
    <name type="scientific">Liparis tanakae</name>
    <name type="common">Tanaka's snailfish</name>
    <dbReference type="NCBI Taxonomy" id="230148"/>
    <lineage>
        <taxon>Eukaryota</taxon>
        <taxon>Metazoa</taxon>
        <taxon>Chordata</taxon>
        <taxon>Craniata</taxon>
        <taxon>Vertebrata</taxon>
        <taxon>Euteleostomi</taxon>
        <taxon>Actinopterygii</taxon>
        <taxon>Neopterygii</taxon>
        <taxon>Teleostei</taxon>
        <taxon>Neoteleostei</taxon>
        <taxon>Acanthomorphata</taxon>
        <taxon>Eupercaria</taxon>
        <taxon>Perciformes</taxon>
        <taxon>Cottioidei</taxon>
        <taxon>Cottales</taxon>
        <taxon>Liparidae</taxon>
        <taxon>Liparis</taxon>
    </lineage>
</organism>
<comment type="caution">
    <text evidence="2">The sequence shown here is derived from an EMBL/GenBank/DDBJ whole genome shotgun (WGS) entry which is preliminary data.</text>
</comment>
<feature type="region of interest" description="Disordered" evidence="1">
    <location>
        <begin position="1"/>
        <end position="71"/>
    </location>
</feature>
<protein>
    <submittedName>
        <fullName evidence="2">Uncharacterized protein</fullName>
    </submittedName>
</protein>
<evidence type="ECO:0000256" key="1">
    <source>
        <dbReference type="SAM" id="MobiDB-lite"/>
    </source>
</evidence>
<dbReference type="Proteomes" id="UP000314294">
    <property type="component" value="Unassembled WGS sequence"/>
</dbReference>
<keyword evidence="3" id="KW-1185">Reference proteome</keyword>
<evidence type="ECO:0000313" key="3">
    <source>
        <dbReference type="Proteomes" id="UP000314294"/>
    </source>
</evidence>
<sequence length="71" mass="7573">MESLETSRVEEWAESQQGNGTADRSYGPGTVTAGIDEVTNPTTTTTTTTTTTATPPRRQKIVPGHKKKGLP</sequence>
<evidence type="ECO:0000313" key="2">
    <source>
        <dbReference type="EMBL" id="TNN50887.1"/>
    </source>
</evidence>
<feature type="compositionally biased region" description="Basic residues" evidence="1">
    <location>
        <begin position="57"/>
        <end position="71"/>
    </location>
</feature>
<feature type="compositionally biased region" description="Basic and acidic residues" evidence="1">
    <location>
        <begin position="1"/>
        <end position="11"/>
    </location>
</feature>
<reference evidence="2 3" key="1">
    <citation type="submission" date="2019-03" db="EMBL/GenBank/DDBJ databases">
        <title>First draft genome of Liparis tanakae, snailfish: a comprehensive survey of snailfish specific genes.</title>
        <authorList>
            <person name="Kim W."/>
            <person name="Song I."/>
            <person name="Jeong J.-H."/>
            <person name="Kim D."/>
            <person name="Kim S."/>
            <person name="Ryu S."/>
            <person name="Song J.Y."/>
            <person name="Lee S.K."/>
        </authorList>
    </citation>
    <scope>NUCLEOTIDE SEQUENCE [LARGE SCALE GENOMIC DNA]</scope>
    <source>
        <tissue evidence="2">Muscle</tissue>
    </source>
</reference>
<name>A0A4Z2GB90_9TELE</name>